<dbReference type="PANTHER" id="PTHR10174">
    <property type="entry name" value="ALPHA-TOCOPHEROL TRANSFER PROTEIN-RELATED"/>
    <property type="match status" value="1"/>
</dbReference>
<feature type="domain" description="CRAL-TRIO" evidence="1">
    <location>
        <begin position="100"/>
        <end position="266"/>
    </location>
</feature>
<reference evidence="3" key="1">
    <citation type="submission" date="2025-08" db="UniProtKB">
        <authorList>
            <consortium name="RefSeq"/>
        </authorList>
    </citation>
    <scope>IDENTIFICATION</scope>
    <source>
        <strain evidence="3">15085-1641.00</strain>
        <tissue evidence="3">Whole body</tissue>
    </source>
</reference>
<evidence type="ECO:0000313" key="2">
    <source>
        <dbReference type="Proteomes" id="UP000504633"/>
    </source>
</evidence>
<dbReference type="Gene3D" id="1.20.5.1200">
    <property type="entry name" value="Alpha-tocopherol transfer"/>
    <property type="match status" value="1"/>
</dbReference>
<dbReference type="SMART" id="SM01100">
    <property type="entry name" value="CRAL_TRIO_N"/>
    <property type="match status" value="1"/>
</dbReference>
<dbReference type="RefSeq" id="XP_023173025.2">
    <property type="nucleotide sequence ID" value="XM_023317257.2"/>
</dbReference>
<accession>A0A6J1M427</accession>
<dbReference type="SUPFAM" id="SSF52087">
    <property type="entry name" value="CRAL/TRIO domain"/>
    <property type="match status" value="1"/>
</dbReference>
<dbReference type="Pfam" id="PF00650">
    <property type="entry name" value="CRAL_TRIO"/>
    <property type="match status" value="1"/>
</dbReference>
<dbReference type="Gene3D" id="3.40.525.10">
    <property type="entry name" value="CRAL-TRIO lipid binding domain"/>
    <property type="match status" value="1"/>
</dbReference>
<dbReference type="PANTHER" id="PTHR10174:SF212">
    <property type="entry name" value="MIP26555P1"/>
    <property type="match status" value="1"/>
</dbReference>
<dbReference type="GeneID" id="111600902"/>
<gene>
    <name evidence="3" type="primary">LOC111600902</name>
</gene>
<dbReference type="InterPro" id="IPR011074">
    <property type="entry name" value="CRAL/TRIO_N_dom"/>
</dbReference>
<dbReference type="SMART" id="SM00516">
    <property type="entry name" value="SEC14"/>
    <property type="match status" value="1"/>
</dbReference>
<dbReference type="AlphaFoldDB" id="A0A6J1M427"/>
<evidence type="ECO:0000259" key="1">
    <source>
        <dbReference type="PROSITE" id="PS50191"/>
    </source>
</evidence>
<keyword evidence="2" id="KW-1185">Reference proteome</keyword>
<dbReference type="GO" id="GO:1902936">
    <property type="term" value="F:phosphatidylinositol bisphosphate binding"/>
    <property type="evidence" value="ECO:0007669"/>
    <property type="project" value="TreeGrafter"/>
</dbReference>
<proteinExistence type="predicted"/>
<dbReference type="Proteomes" id="UP000504633">
    <property type="component" value="Unplaced"/>
</dbReference>
<organism evidence="2 3">
    <name type="scientific">Drosophila hydei</name>
    <name type="common">Fruit fly</name>
    <dbReference type="NCBI Taxonomy" id="7224"/>
    <lineage>
        <taxon>Eukaryota</taxon>
        <taxon>Metazoa</taxon>
        <taxon>Ecdysozoa</taxon>
        <taxon>Arthropoda</taxon>
        <taxon>Hexapoda</taxon>
        <taxon>Insecta</taxon>
        <taxon>Pterygota</taxon>
        <taxon>Neoptera</taxon>
        <taxon>Endopterygota</taxon>
        <taxon>Diptera</taxon>
        <taxon>Brachycera</taxon>
        <taxon>Muscomorpha</taxon>
        <taxon>Ephydroidea</taxon>
        <taxon>Drosophilidae</taxon>
        <taxon>Drosophila</taxon>
    </lineage>
</organism>
<protein>
    <submittedName>
        <fullName evidence="3">Clavesin-1</fullName>
    </submittedName>
</protein>
<dbReference type="InterPro" id="IPR001251">
    <property type="entry name" value="CRAL-TRIO_dom"/>
</dbReference>
<dbReference type="SUPFAM" id="SSF46938">
    <property type="entry name" value="CRAL/TRIO N-terminal domain"/>
    <property type="match status" value="1"/>
</dbReference>
<dbReference type="PRINTS" id="PR00180">
    <property type="entry name" value="CRETINALDHBP"/>
</dbReference>
<dbReference type="OMA" id="DYSSRDW"/>
<sequence length="294" mass="34091">MATVDIGEEAFHLRVGYLKPETLEIARAELRETDELRAESLQKLRELIKATPELNYKDDDAFLLIFLRVCHFYPESALEKLKSIANFRKENKALVHGLQVKDVHERFIKGSVINVLKNCDHKGRRVLIVNCGKLWDPNLIPSDEMFRMLYVVHIAAQLEEETQVRGVVCIMDFDGLAMKQVKALSPSFSKRLLTFIQEAMPLRMKEVHIVKQPFIFNMVWTLFKPFIKEKLNKRMHFHGSDMKSLHKFLDPSVLPANYKGTQPAIDYGGIDWFPALEQQTDYVNTWSEMGPAKW</sequence>
<dbReference type="Gene3D" id="1.10.8.20">
    <property type="entry name" value="N-terminal domain of phosphatidylinositol transfer protein sec14p"/>
    <property type="match status" value="1"/>
</dbReference>
<dbReference type="GO" id="GO:0016020">
    <property type="term" value="C:membrane"/>
    <property type="evidence" value="ECO:0007669"/>
    <property type="project" value="TreeGrafter"/>
</dbReference>
<dbReference type="OrthoDB" id="75724at2759"/>
<dbReference type="PROSITE" id="PS50191">
    <property type="entry name" value="CRAL_TRIO"/>
    <property type="match status" value="1"/>
</dbReference>
<dbReference type="CDD" id="cd00170">
    <property type="entry name" value="SEC14"/>
    <property type="match status" value="1"/>
</dbReference>
<evidence type="ECO:0000313" key="3">
    <source>
        <dbReference type="RefSeq" id="XP_023173025.2"/>
    </source>
</evidence>
<dbReference type="KEGG" id="dhe:111600902"/>
<name>A0A6J1M427_DROHY</name>
<dbReference type="InterPro" id="IPR036273">
    <property type="entry name" value="CRAL/TRIO_N_dom_sf"/>
</dbReference>
<dbReference type="InterPro" id="IPR036865">
    <property type="entry name" value="CRAL-TRIO_dom_sf"/>
</dbReference>